<dbReference type="GO" id="GO:0005737">
    <property type="term" value="C:cytoplasm"/>
    <property type="evidence" value="ECO:0007669"/>
    <property type="project" value="TreeGrafter"/>
</dbReference>
<protein>
    <submittedName>
        <fullName evidence="2">Glutathione S-transferase family protein</fullName>
    </submittedName>
</protein>
<dbReference type="PANTHER" id="PTHR43986:SF1">
    <property type="entry name" value="ELONGATION FACTOR 1-GAMMA"/>
    <property type="match status" value="1"/>
</dbReference>
<dbReference type="InterPro" id="IPR010987">
    <property type="entry name" value="Glutathione-S-Trfase_C-like"/>
</dbReference>
<evidence type="ECO:0000313" key="3">
    <source>
        <dbReference type="Proteomes" id="UP000785783"/>
    </source>
</evidence>
<dbReference type="AlphaFoldDB" id="A0A937HGI3"/>
<dbReference type="Gene3D" id="1.20.1050.10">
    <property type="match status" value="1"/>
</dbReference>
<gene>
    <name evidence="2" type="ORF">ISQ19_03550</name>
</gene>
<evidence type="ECO:0000313" key="2">
    <source>
        <dbReference type="EMBL" id="MBL6761754.1"/>
    </source>
</evidence>
<accession>A0A937HGI3</accession>
<dbReference type="SUPFAM" id="SSF47616">
    <property type="entry name" value="GST C-terminal domain-like"/>
    <property type="match status" value="1"/>
</dbReference>
<proteinExistence type="predicted"/>
<sequence>MSDIRIISYLPNPRVYKATIVARFSGAEIEVLGSAPPEMADWLWDYDAVKMTEAEKAHHADARRIASTGFSGELYKTDSFLAANPFGDIPAAFAEDGTLGVFESNSIMRLAALTGPNAPALYGDRPAQRARIDGFLDKTLLFANTIQSYILAGEGLDAALHGAMAKAFEGYCKSCEAALGNGDFLAGDALSLADVVLACELALLGNEGRMAEELAKKGLPPILPGLRAYPKLFTHVQGLYARAEFAADLANYGRFVLDAA</sequence>
<dbReference type="GO" id="GO:0006414">
    <property type="term" value="P:translational elongation"/>
    <property type="evidence" value="ECO:0007669"/>
    <property type="project" value="TreeGrafter"/>
</dbReference>
<dbReference type="InterPro" id="IPR004046">
    <property type="entry name" value="GST_C"/>
</dbReference>
<dbReference type="Pfam" id="PF00043">
    <property type="entry name" value="GST_C"/>
    <property type="match status" value="1"/>
</dbReference>
<dbReference type="PROSITE" id="PS50405">
    <property type="entry name" value="GST_CTER"/>
    <property type="match status" value="1"/>
</dbReference>
<comment type="caution">
    <text evidence="2">The sequence shown here is derived from an EMBL/GenBank/DDBJ whole genome shotgun (WGS) entry which is preliminary data.</text>
</comment>
<reference evidence="2" key="1">
    <citation type="submission" date="2020-10" db="EMBL/GenBank/DDBJ databases">
        <title>Microbiome of the Black Sea water column analyzed by genome centric metagenomics.</title>
        <authorList>
            <person name="Cabello-Yeves P.J."/>
            <person name="Callieri C."/>
            <person name="Picazo A."/>
            <person name="Mehrshad M."/>
            <person name="Haro-Moreno J.M."/>
            <person name="Roda-Garcia J."/>
            <person name="Dzembekova N."/>
            <person name="Slabakova V."/>
            <person name="Slabakova N."/>
            <person name="Moncheva S."/>
            <person name="Rodriguez-Valera F."/>
        </authorList>
    </citation>
    <scope>NUCLEOTIDE SEQUENCE</scope>
    <source>
        <strain evidence="2">BS307-5m-G5</strain>
    </source>
</reference>
<dbReference type="InterPro" id="IPR050802">
    <property type="entry name" value="EF-GSTs"/>
</dbReference>
<organism evidence="2 3">
    <name type="scientific">PS1 clade bacterium</name>
    <dbReference type="NCBI Taxonomy" id="2175152"/>
    <lineage>
        <taxon>Bacteria</taxon>
        <taxon>Pseudomonadati</taxon>
        <taxon>Pseudomonadota</taxon>
        <taxon>Alphaproteobacteria</taxon>
        <taxon>PS1 clade</taxon>
    </lineage>
</organism>
<evidence type="ECO:0000259" key="1">
    <source>
        <dbReference type="PROSITE" id="PS50405"/>
    </source>
</evidence>
<dbReference type="EMBL" id="JADHOK010000033">
    <property type="protein sequence ID" value="MBL6761754.1"/>
    <property type="molecule type" value="Genomic_DNA"/>
</dbReference>
<dbReference type="InterPro" id="IPR036282">
    <property type="entry name" value="Glutathione-S-Trfase_C_sf"/>
</dbReference>
<dbReference type="Gene3D" id="3.40.30.10">
    <property type="entry name" value="Glutaredoxin"/>
    <property type="match status" value="1"/>
</dbReference>
<dbReference type="Proteomes" id="UP000785783">
    <property type="component" value="Unassembled WGS sequence"/>
</dbReference>
<dbReference type="PANTHER" id="PTHR43986">
    <property type="entry name" value="ELONGATION FACTOR 1-GAMMA"/>
    <property type="match status" value="1"/>
</dbReference>
<feature type="domain" description="GST C-terminal" evidence="1">
    <location>
        <begin position="125"/>
        <end position="259"/>
    </location>
</feature>
<name>A0A937HGI3_9PROT</name>